<evidence type="ECO:0000313" key="2">
    <source>
        <dbReference type="EMBL" id="EAR84115.3"/>
    </source>
</evidence>
<dbReference type="Proteomes" id="UP000009168">
    <property type="component" value="Unassembled WGS sequence"/>
</dbReference>
<sequence>MIFSKLDLFSSPFSFNTGNQQMKRGTLFGTITTFGVLIATLSYFIYIIQQYATNQIDPVFRSQSLINRTLIETPLSSDLVGFRFEMDNSSKQQISQDKTYFVYLAFFEYISSDLNLFIPLNVIDCTNSNLQGFKCLDFTSVQNYTLLLNTNQNRKSTIQIMTYGCLDIDKLKTYVPDNCASQAEIDKMVNGINSLLRLKLYTSQYNTVTQRREINYRNAYVYTVANQQIVTQLKTQNQNTSIKQGLIVQSESTFFSPIQYSQSDQNIDRQYALQQIGAGGYTLVILMLDEIIQHIQIQYPTLPQILALVSGIFTLLMLIGTFGRMVSQNSINKDFFILFLKYIYQDNYLQILKANNYFFNNENQEIVINQDQFIIEDQTPKRNLQEINNEKQQQNQQKISLPLFYSKQKTAIELEQFNNTNQENIENLLFLQSNTKTSNNSIPQDFNEESIFNQNSQNKQNSKNIEFQEPKSMIQVSQINQQNDLQKLNLPLSVTLNATLKQSATNKIKEKNIFLSKDKNALDGGEEHVKLMKNLKAIQDSNSFSKIQQNLNKIKKQMQASKEYQVQKVDYQIRKDLNIFNFIKDIILIKKAIMMLLTKDQLAALHLVGCSSSFLELNLSSINCNINQYVQSKNLSYYEIQTAILQSEKFQNDFVQEFLSRCSSESNLSKIDQRIISSIKKCHQL</sequence>
<keyword evidence="1" id="KW-1133">Transmembrane helix</keyword>
<dbReference type="EMBL" id="GG662432">
    <property type="protein sequence ID" value="EAR84115.3"/>
    <property type="molecule type" value="Genomic_DNA"/>
</dbReference>
<organism evidence="2 3">
    <name type="scientific">Tetrahymena thermophila (strain SB210)</name>
    <dbReference type="NCBI Taxonomy" id="312017"/>
    <lineage>
        <taxon>Eukaryota</taxon>
        <taxon>Sar</taxon>
        <taxon>Alveolata</taxon>
        <taxon>Ciliophora</taxon>
        <taxon>Intramacronucleata</taxon>
        <taxon>Oligohymenophorea</taxon>
        <taxon>Hymenostomatida</taxon>
        <taxon>Tetrahymenina</taxon>
        <taxon>Tetrahymenidae</taxon>
        <taxon>Tetrahymena</taxon>
    </lineage>
</organism>
<keyword evidence="1" id="KW-0472">Membrane</keyword>
<keyword evidence="3" id="KW-1185">Reference proteome</keyword>
<dbReference type="OrthoDB" id="303855at2759"/>
<name>I7LZK7_TETTS</name>
<dbReference type="eggNOG" id="ENOG502T0U3">
    <property type="taxonomic scope" value="Eukaryota"/>
</dbReference>
<reference evidence="3" key="1">
    <citation type="journal article" date="2006" name="PLoS Biol.">
        <title>Macronuclear genome sequence of the ciliate Tetrahymena thermophila, a model eukaryote.</title>
        <authorList>
            <person name="Eisen J.A."/>
            <person name="Coyne R.S."/>
            <person name="Wu M."/>
            <person name="Wu D."/>
            <person name="Thiagarajan M."/>
            <person name="Wortman J.R."/>
            <person name="Badger J.H."/>
            <person name="Ren Q."/>
            <person name="Amedeo P."/>
            <person name="Jones K.M."/>
            <person name="Tallon L.J."/>
            <person name="Delcher A.L."/>
            <person name="Salzberg S.L."/>
            <person name="Silva J.C."/>
            <person name="Haas B.J."/>
            <person name="Majoros W.H."/>
            <person name="Farzad M."/>
            <person name="Carlton J.M."/>
            <person name="Smith R.K. Jr."/>
            <person name="Garg J."/>
            <person name="Pearlman R.E."/>
            <person name="Karrer K.M."/>
            <person name="Sun L."/>
            <person name="Manning G."/>
            <person name="Elde N.C."/>
            <person name="Turkewitz A.P."/>
            <person name="Asai D.J."/>
            <person name="Wilkes D.E."/>
            <person name="Wang Y."/>
            <person name="Cai H."/>
            <person name="Collins K."/>
            <person name="Stewart B.A."/>
            <person name="Lee S.R."/>
            <person name="Wilamowska K."/>
            <person name="Weinberg Z."/>
            <person name="Ruzzo W.L."/>
            <person name="Wloga D."/>
            <person name="Gaertig J."/>
            <person name="Frankel J."/>
            <person name="Tsao C.-C."/>
            <person name="Gorovsky M.A."/>
            <person name="Keeling P.J."/>
            <person name="Waller R.F."/>
            <person name="Patron N.J."/>
            <person name="Cherry J.M."/>
            <person name="Stover N.A."/>
            <person name="Krieger C.J."/>
            <person name="del Toro C."/>
            <person name="Ryder H.F."/>
            <person name="Williamson S.C."/>
            <person name="Barbeau R.A."/>
            <person name="Hamilton E.P."/>
            <person name="Orias E."/>
        </authorList>
    </citation>
    <scope>NUCLEOTIDE SEQUENCE [LARGE SCALE GENOMIC DNA]</scope>
    <source>
        <strain evidence="3">SB210</strain>
    </source>
</reference>
<dbReference type="KEGG" id="tet:TTHERM_00723000"/>
<gene>
    <name evidence="2" type="ORF">TTHERM_00723000</name>
</gene>
<dbReference type="GeneID" id="7833894"/>
<feature type="transmembrane region" description="Helical" evidence="1">
    <location>
        <begin position="305"/>
        <end position="323"/>
    </location>
</feature>
<evidence type="ECO:0000256" key="1">
    <source>
        <dbReference type="SAM" id="Phobius"/>
    </source>
</evidence>
<feature type="transmembrane region" description="Helical" evidence="1">
    <location>
        <begin position="27"/>
        <end position="48"/>
    </location>
</feature>
<dbReference type="RefSeq" id="XP_001031778.3">
    <property type="nucleotide sequence ID" value="XM_001031778.3"/>
</dbReference>
<keyword evidence="1" id="KW-0812">Transmembrane</keyword>
<evidence type="ECO:0000313" key="3">
    <source>
        <dbReference type="Proteomes" id="UP000009168"/>
    </source>
</evidence>
<proteinExistence type="predicted"/>
<protein>
    <submittedName>
        <fullName evidence="2">AMP-binding enzyme family protein</fullName>
    </submittedName>
</protein>
<dbReference type="InParanoid" id="I7LZK7"/>
<accession>I7LZK7</accession>
<dbReference type="AlphaFoldDB" id="I7LZK7"/>